<evidence type="ECO:0000313" key="2">
    <source>
        <dbReference type="EMBL" id="GFS02255.1"/>
    </source>
</evidence>
<organism evidence="2 3">
    <name type="scientific">Elysia marginata</name>
    <dbReference type="NCBI Taxonomy" id="1093978"/>
    <lineage>
        <taxon>Eukaryota</taxon>
        <taxon>Metazoa</taxon>
        <taxon>Spiralia</taxon>
        <taxon>Lophotrochozoa</taxon>
        <taxon>Mollusca</taxon>
        <taxon>Gastropoda</taxon>
        <taxon>Heterobranchia</taxon>
        <taxon>Euthyneura</taxon>
        <taxon>Panpulmonata</taxon>
        <taxon>Sacoglossa</taxon>
        <taxon>Placobranchoidea</taxon>
        <taxon>Plakobranchidae</taxon>
        <taxon>Elysia</taxon>
    </lineage>
</organism>
<reference evidence="2 3" key="1">
    <citation type="journal article" date="2021" name="Elife">
        <title>Chloroplast acquisition without the gene transfer in kleptoplastic sea slugs, Plakobranchus ocellatus.</title>
        <authorList>
            <person name="Maeda T."/>
            <person name="Takahashi S."/>
            <person name="Yoshida T."/>
            <person name="Shimamura S."/>
            <person name="Takaki Y."/>
            <person name="Nagai Y."/>
            <person name="Toyoda A."/>
            <person name="Suzuki Y."/>
            <person name="Arimoto A."/>
            <person name="Ishii H."/>
            <person name="Satoh N."/>
            <person name="Nishiyama T."/>
            <person name="Hasebe M."/>
            <person name="Maruyama T."/>
            <person name="Minagawa J."/>
            <person name="Obokata J."/>
            <person name="Shigenobu S."/>
        </authorList>
    </citation>
    <scope>NUCLEOTIDE SEQUENCE [LARGE SCALE GENOMIC DNA]</scope>
</reference>
<evidence type="ECO:0000256" key="1">
    <source>
        <dbReference type="SAM" id="MobiDB-lite"/>
    </source>
</evidence>
<comment type="caution">
    <text evidence="2">The sequence shown here is derived from an EMBL/GenBank/DDBJ whole genome shotgun (WGS) entry which is preliminary data.</text>
</comment>
<dbReference type="EMBL" id="BMAT01005910">
    <property type="protein sequence ID" value="GFS02255.1"/>
    <property type="molecule type" value="Genomic_DNA"/>
</dbReference>
<gene>
    <name evidence="2" type="ORF">ElyMa_002859400</name>
</gene>
<dbReference type="Proteomes" id="UP000762676">
    <property type="component" value="Unassembled WGS sequence"/>
</dbReference>
<dbReference type="AlphaFoldDB" id="A0AAV4HX37"/>
<evidence type="ECO:0000313" key="3">
    <source>
        <dbReference type="Proteomes" id="UP000762676"/>
    </source>
</evidence>
<proteinExistence type="predicted"/>
<feature type="compositionally biased region" description="Basic residues" evidence="1">
    <location>
        <begin position="50"/>
        <end position="62"/>
    </location>
</feature>
<feature type="region of interest" description="Disordered" evidence="1">
    <location>
        <begin position="28"/>
        <end position="64"/>
    </location>
</feature>
<name>A0AAV4HX37_9GAST</name>
<sequence length="84" mass="9343">MLDGAALVPSHSDTGDLWRCELRINAGQDHAKRGRKRTDTGQGMAGIAPYRKRRKRKRRKPSRPTIALGCVTQYTDAFCGQAES</sequence>
<accession>A0AAV4HX37</accession>
<protein>
    <submittedName>
        <fullName evidence="2">Uncharacterized protein</fullName>
    </submittedName>
</protein>
<keyword evidence="3" id="KW-1185">Reference proteome</keyword>